<comment type="caution">
    <text evidence="3">The sequence shown here is derived from an EMBL/GenBank/DDBJ whole genome shotgun (WGS) entry which is preliminary data.</text>
</comment>
<dbReference type="Gene3D" id="2.160.20.10">
    <property type="entry name" value="Single-stranded right-handed beta-helix, Pectin lyase-like"/>
    <property type="match status" value="1"/>
</dbReference>
<reference evidence="3 4" key="1">
    <citation type="submission" date="2018-06" db="EMBL/GenBank/DDBJ databases">
        <title>Genomic Encyclopedia of Type Strains, Phase IV (KMG-IV): sequencing the most valuable type-strain genomes for metagenomic binning, comparative biology and taxonomic classification.</title>
        <authorList>
            <person name="Goeker M."/>
        </authorList>
    </citation>
    <scope>NUCLEOTIDE SEQUENCE [LARGE SCALE GENOMIC DNA]</scope>
    <source>
        <strain evidence="3 4">DSM 24032</strain>
    </source>
</reference>
<evidence type="ECO:0000313" key="3">
    <source>
        <dbReference type="EMBL" id="RBP52933.1"/>
    </source>
</evidence>
<protein>
    <submittedName>
        <fullName evidence="3">Parallel beta helix pectate lyase-like protein</fullName>
    </submittedName>
</protein>
<evidence type="ECO:0000259" key="2">
    <source>
        <dbReference type="Pfam" id="PF13229"/>
    </source>
</evidence>
<accession>A0A395JNP4</accession>
<dbReference type="RefSeq" id="WP_170131932.1">
    <property type="nucleotide sequence ID" value="NZ_QNRT01000001.1"/>
</dbReference>
<feature type="domain" description="Right handed beta helix" evidence="2">
    <location>
        <begin position="122"/>
        <end position="277"/>
    </location>
</feature>
<sequence length="313" mass="33509">MQIINWALVAYAMTVAFSSASAAGSDPVDAGATALIVCVDASKFEHCDFTGGDAIQQAVDAAESGAVVHIKSGVYQPKSYRDTPLNELQIRGYTLIEDKQLTIIGEGEVVIDGSLSAANGFVTKNSQVSFKNLNLQNFKWGIQEDDIYDGHGIFIINGESKIADVSIQKVQKMALSVHGNAKVDVTNLTITDSHLGVWTNDDSNVSISNSEFSGSESAGLAAYQRSQVVIWQSVFQANQDDGLFASDDARVSVTQSVVLNNKPYGLNADENGAIEIDKSYVSGNDTDFVVDKVKRINVGATMLNADPRPFTAL</sequence>
<dbReference type="EMBL" id="QNRT01000001">
    <property type="protein sequence ID" value="RBP52933.1"/>
    <property type="molecule type" value="Genomic_DNA"/>
</dbReference>
<keyword evidence="3" id="KW-0456">Lyase</keyword>
<evidence type="ECO:0000313" key="4">
    <source>
        <dbReference type="Proteomes" id="UP000253083"/>
    </source>
</evidence>
<dbReference type="Pfam" id="PF13229">
    <property type="entry name" value="Beta_helix"/>
    <property type="match status" value="1"/>
</dbReference>
<dbReference type="InterPro" id="IPR012334">
    <property type="entry name" value="Pectin_lyas_fold"/>
</dbReference>
<feature type="signal peptide" evidence="1">
    <location>
        <begin position="1"/>
        <end position="22"/>
    </location>
</feature>
<dbReference type="Proteomes" id="UP000253083">
    <property type="component" value="Unassembled WGS sequence"/>
</dbReference>
<dbReference type="InParanoid" id="A0A395JNP4"/>
<organism evidence="3 4">
    <name type="scientific">Arenicella xantha</name>
    <dbReference type="NCBI Taxonomy" id="644221"/>
    <lineage>
        <taxon>Bacteria</taxon>
        <taxon>Pseudomonadati</taxon>
        <taxon>Pseudomonadota</taxon>
        <taxon>Gammaproteobacteria</taxon>
        <taxon>Arenicellales</taxon>
        <taxon>Arenicellaceae</taxon>
        <taxon>Arenicella</taxon>
    </lineage>
</organism>
<gene>
    <name evidence="3" type="ORF">DFR28_101317</name>
</gene>
<dbReference type="AlphaFoldDB" id="A0A395JNP4"/>
<keyword evidence="4" id="KW-1185">Reference proteome</keyword>
<evidence type="ECO:0000256" key="1">
    <source>
        <dbReference type="SAM" id="SignalP"/>
    </source>
</evidence>
<dbReference type="SUPFAM" id="SSF51126">
    <property type="entry name" value="Pectin lyase-like"/>
    <property type="match status" value="1"/>
</dbReference>
<proteinExistence type="predicted"/>
<keyword evidence="1" id="KW-0732">Signal</keyword>
<dbReference type="GO" id="GO:0016829">
    <property type="term" value="F:lyase activity"/>
    <property type="evidence" value="ECO:0007669"/>
    <property type="project" value="UniProtKB-KW"/>
</dbReference>
<dbReference type="InterPro" id="IPR011050">
    <property type="entry name" value="Pectin_lyase_fold/virulence"/>
</dbReference>
<name>A0A395JNP4_9GAMM</name>
<dbReference type="InterPro" id="IPR039448">
    <property type="entry name" value="Beta_helix"/>
</dbReference>
<feature type="chain" id="PRO_5017321193" evidence="1">
    <location>
        <begin position="23"/>
        <end position="313"/>
    </location>
</feature>